<sequence length="357" mass="40566">MEEDDDLPLIQNSKPILNQNYRELVLDCFNRAHSDMALRIVVRAGQHRKDIKRWVASSTEEINANFRDVLTDFLKTVMQNIDSTETIHKLCTDYGISHVPMRKIGFKPDFFAGLADAIISEFVFLGTEVVSQYPANCYRAWTRLIGFMFTSVRDGYYVELRRVRKQKALIGNYVRPSISFESSSSSAYNEDSGIHSHETSFATLHQLPAPSPSPVSAPRKSSAPVLGRQKSISTNFMFLRGGNRANQRAELARKAYSGTRSQTAITHASSSDYLDNKRTGFYRTTHNSHDLTVPPKPPVRGRFQKNASTDSESKWRRFEELSRRSTAQTAMARHRSTSTSSIFYPNSVIDRFMNDQL</sequence>
<gene>
    <name evidence="2" type="ORF">MSPICULIGERA_LOCUS18907</name>
</gene>
<accession>A0AA36D427</accession>
<comment type="caution">
    <text evidence="2">The sequence shown here is derived from an EMBL/GenBank/DDBJ whole genome shotgun (WGS) entry which is preliminary data.</text>
</comment>
<evidence type="ECO:0008006" key="4">
    <source>
        <dbReference type="Google" id="ProtNLM"/>
    </source>
</evidence>
<dbReference type="InterPro" id="IPR044399">
    <property type="entry name" value="Mb-like_M"/>
</dbReference>
<organism evidence="2 3">
    <name type="scientific">Mesorhabditis spiculigera</name>
    <dbReference type="NCBI Taxonomy" id="96644"/>
    <lineage>
        <taxon>Eukaryota</taxon>
        <taxon>Metazoa</taxon>
        <taxon>Ecdysozoa</taxon>
        <taxon>Nematoda</taxon>
        <taxon>Chromadorea</taxon>
        <taxon>Rhabditida</taxon>
        <taxon>Rhabditina</taxon>
        <taxon>Rhabditomorpha</taxon>
        <taxon>Rhabditoidea</taxon>
        <taxon>Rhabditidae</taxon>
        <taxon>Mesorhabditinae</taxon>
        <taxon>Mesorhabditis</taxon>
    </lineage>
</organism>
<reference evidence="2" key="1">
    <citation type="submission" date="2023-06" db="EMBL/GenBank/DDBJ databases">
        <authorList>
            <person name="Delattre M."/>
        </authorList>
    </citation>
    <scope>NUCLEOTIDE SEQUENCE</scope>
    <source>
        <strain evidence="2">AF72</strain>
    </source>
</reference>
<name>A0AA36D427_9BILA</name>
<dbReference type="Proteomes" id="UP001177023">
    <property type="component" value="Unassembled WGS sequence"/>
</dbReference>
<dbReference type="AlphaFoldDB" id="A0AA36D427"/>
<proteinExistence type="predicted"/>
<dbReference type="EMBL" id="CATQJA010002662">
    <property type="protein sequence ID" value="CAJ0580717.1"/>
    <property type="molecule type" value="Genomic_DNA"/>
</dbReference>
<dbReference type="CDD" id="cd01040">
    <property type="entry name" value="Mb-like"/>
    <property type="match status" value="1"/>
</dbReference>
<protein>
    <recommendedName>
        <fullName evidence="4">Globin family profile domain-containing protein</fullName>
    </recommendedName>
</protein>
<evidence type="ECO:0000313" key="3">
    <source>
        <dbReference type="Proteomes" id="UP001177023"/>
    </source>
</evidence>
<feature type="region of interest" description="Disordered" evidence="1">
    <location>
        <begin position="285"/>
        <end position="314"/>
    </location>
</feature>
<keyword evidence="3" id="KW-1185">Reference proteome</keyword>
<dbReference type="GO" id="GO:0020037">
    <property type="term" value="F:heme binding"/>
    <property type="evidence" value="ECO:0007669"/>
    <property type="project" value="InterPro"/>
</dbReference>
<dbReference type="GO" id="GO:0019825">
    <property type="term" value="F:oxygen binding"/>
    <property type="evidence" value="ECO:0007669"/>
    <property type="project" value="InterPro"/>
</dbReference>
<dbReference type="SUPFAM" id="SSF46458">
    <property type="entry name" value="Globin-like"/>
    <property type="match status" value="1"/>
</dbReference>
<dbReference type="Gene3D" id="1.10.490.10">
    <property type="entry name" value="Globins"/>
    <property type="match status" value="1"/>
</dbReference>
<feature type="non-terminal residue" evidence="2">
    <location>
        <position position="357"/>
    </location>
</feature>
<feature type="region of interest" description="Disordered" evidence="1">
    <location>
        <begin position="205"/>
        <end position="226"/>
    </location>
</feature>
<evidence type="ECO:0000256" key="1">
    <source>
        <dbReference type="SAM" id="MobiDB-lite"/>
    </source>
</evidence>
<evidence type="ECO:0000313" key="2">
    <source>
        <dbReference type="EMBL" id="CAJ0580717.1"/>
    </source>
</evidence>
<dbReference type="InterPro" id="IPR012292">
    <property type="entry name" value="Globin/Proto"/>
</dbReference>
<dbReference type="InterPro" id="IPR009050">
    <property type="entry name" value="Globin-like_sf"/>
</dbReference>